<accession>A0A7S3AEL3</accession>
<proteinExistence type="predicted"/>
<protein>
    <recommendedName>
        <fullName evidence="2">Calcineurin-like phosphoesterase domain-containing protein</fullName>
    </recommendedName>
</protein>
<dbReference type="EMBL" id="HBHX01005481">
    <property type="protein sequence ID" value="CAE0102310.1"/>
    <property type="molecule type" value="Transcribed_RNA"/>
</dbReference>
<reference evidence="1" key="1">
    <citation type="submission" date="2021-01" db="EMBL/GenBank/DDBJ databases">
        <authorList>
            <person name="Corre E."/>
            <person name="Pelletier E."/>
            <person name="Niang G."/>
            <person name="Scheremetjew M."/>
            <person name="Finn R."/>
            <person name="Kale V."/>
            <person name="Holt S."/>
            <person name="Cochrane G."/>
            <person name="Meng A."/>
            <person name="Brown T."/>
            <person name="Cohen L."/>
        </authorList>
    </citation>
    <scope>NUCLEOTIDE SEQUENCE</scope>
    <source>
        <strain evidence="1">CCMP281</strain>
    </source>
</reference>
<dbReference type="AlphaFoldDB" id="A0A7S3AEL3"/>
<gene>
    <name evidence="1" type="ORF">HERI1096_LOCUS2967</name>
</gene>
<evidence type="ECO:0000313" key="1">
    <source>
        <dbReference type="EMBL" id="CAE0102310.1"/>
    </source>
</evidence>
<name>A0A7S3AEL3_9EUKA</name>
<evidence type="ECO:0008006" key="2">
    <source>
        <dbReference type="Google" id="ProtNLM"/>
    </source>
</evidence>
<organism evidence="1">
    <name type="scientific">Haptolina ericina</name>
    <dbReference type="NCBI Taxonomy" id="156174"/>
    <lineage>
        <taxon>Eukaryota</taxon>
        <taxon>Haptista</taxon>
        <taxon>Haptophyta</taxon>
        <taxon>Prymnesiophyceae</taxon>
        <taxon>Prymnesiales</taxon>
        <taxon>Prymnesiaceae</taxon>
        <taxon>Haptolina</taxon>
    </lineage>
</organism>
<sequence>MQWNAMDTMAAKNVSVGDAAPFFDFSVDPSSAGIAKGEDCAAKHENMNFYQQLGNVAIIGYTGASTYSELLPFLEEACAAVGAEPSVEVVFLVSHWDNAGGVTGGHNDSATPAAFARLITLDGCKQFHTKRMLKWVTGHTHCNTISPYESKYGAEVAEAGYRVSGMGMSEPSDKETCRVNANGTQCVGCEVKVNFGFPIFDTTNGRLRILYFDTNDDAKYNPALDCVMQKGWRGCEHESYVTVWLDTPIVQRD</sequence>